<dbReference type="AlphaFoldDB" id="A0A2M4CDP4"/>
<feature type="signal peptide" evidence="1">
    <location>
        <begin position="1"/>
        <end position="24"/>
    </location>
</feature>
<sequence length="72" mass="7746">MMASCSIGALLLFLLLPFQTGCYSLTNRLFADSNNATTTTTTTIHTVHCCTWTAFFQLHRDVSAAVVGCGAK</sequence>
<organism evidence="2">
    <name type="scientific">Anopheles marajoara</name>
    <dbReference type="NCBI Taxonomy" id="58244"/>
    <lineage>
        <taxon>Eukaryota</taxon>
        <taxon>Metazoa</taxon>
        <taxon>Ecdysozoa</taxon>
        <taxon>Arthropoda</taxon>
        <taxon>Hexapoda</taxon>
        <taxon>Insecta</taxon>
        <taxon>Pterygota</taxon>
        <taxon>Neoptera</taxon>
        <taxon>Endopterygota</taxon>
        <taxon>Diptera</taxon>
        <taxon>Nematocera</taxon>
        <taxon>Culicoidea</taxon>
        <taxon>Culicidae</taxon>
        <taxon>Anophelinae</taxon>
        <taxon>Anopheles</taxon>
    </lineage>
</organism>
<reference evidence="2" key="1">
    <citation type="submission" date="2018-01" db="EMBL/GenBank/DDBJ databases">
        <title>An insight into the sialome of Amazonian anophelines.</title>
        <authorList>
            <person name="Ribeiro J.M."/>
            <person name="Scarpassa V."/>
            <person name="Calvo E."/>
        </authorList>
    </citation>
    <scope>NUCLEOTIDE SEQUENCE</scope>
    <source>
        <tissue evidence="2">Salivary glands</tissue>
    </source>
</reference>
<protein>
    <submittedName>
        <fullName evidence="2">Putative secreted protein</fullName>
    </submittedName>
</protein>
<accession>A0A2M4CDP4</accession>
<proteinExistence type="predicted"/>
<name>A0A2M4CDP4_9DIPT</name>
<evidence type="ECO:0000256" key="1">
    <source>
        <dbReference type="SAM" id="SignalP"/>
    </source>
</evidence>
<keyword evidence="1" id="KW-0732">Signal</keyword>
<dbReference type="EMBL" id="GGFJ01014325">
    <property type="protein sequence ID" value="MBW63466.1"/>
    <property type="molecule type" value="Transcribed_RNA"/>
</dbReference>
<evidence type="ECO:0000313" key="2">
    <source>
        <dbReference type="EMBL" id="MBW63466.1"/>
    </source>
</evidence>
<feature type="chain" id="PRO_5014759869" evidence="1">
    <location>
        <begin position="25"/>
        <end position="72"/>
    </location>
</feature>